<keyword evidence="8" id="KW-1185">Reference proteome</keyword>
<keyword evidence="3 6" id="KW-0812">Transmembrane</keyword>
<dbReference type="PANTHER" id="PTHR30250:SF11">
    <property type="entry name" value="O-ANTIGEN TRANSPORTER-RELATED"/>
    <property type="match status" value="1"/>
</dbReference>
<evidence type="ECO:0000256" key="3">
    <source>
        <dbReference type="ARBA" id="ARBA00022692"/>
    </source>
</evidence>
<feature type="transmembrane region" description="Helical" evidence="6">
    <location>
        <begin position="234"/>
        <end position="251"/>
    </location>
</feature>
<gene>
    <name evidence="7" type="ORF">OMQ_00487</name>
</gene>
<feature type="transmembrane region" description="Helical" evidence="6">
    <location>
        <begin position="441"/>
        <end position="462"/>
    </location>
</feature>
<evidence type="ECO:0000256" key="4">
    <source>
        <dbReference type="ARBA" id="ARBA00022989"/>
    </source>
</evidence>
<keyword evidence="5 6" id="KW-0472">Membrane</keyword>
<dbReference type="EMBL" id="AHYT01000001">
    <property type="protein sequence ID" value="EOT30783.1"/>
    <property type="molecule type" value="Genomic_DNA"/>
</dbReference>
<dbReference type="OrthoDB" id="3249502at2"/>
<evidence type="ECO:0000256" key="5">
    <source>
        <dbReference type="ARBA" id="ARBA00023136"/>
    </source>
</evidence>
<evidence type="ECO:0000313" key="7">
    <source>
        <dbReference type="EMBL" id="EOT30783.1"/>
    </source>
</evidence>
<accession>S0JSD1</accession>
<evidence type="ECO:0000256" key="6">
    <source>
        <dbReference type="SAM" id="Phobius"/>
    </source>
</evidence>
<feature type="transmembrane region" description="Helical" evidence="6">
    <location>
        <begin position="292"/>
        <end position="312"/>
    </location>
</feature>
<evidence type="ECO:0000256" key="2">
    <source>
        <dbReference type="ARBA" id="ARBA00022475"/>
    </source>
</evidence>
<feature type="transmembrane region" description="Helical" evidence="6">
    <location>
        <begin position="83"/>
        <end position="108"/>
    </location>
</feature>
<feature type="transmembrane region" description="Helical" evidence="6">
    <location>
        <begin position="114"/>
        <end position="132"/>
    </location>
</feature>
<proteinExistence type="predicted"/>
<comment type="caution">
    <text evidence="7">The sequence shown here is derived from an EMBL/GenBank/DDBJ whole genome shotgun (WGS) entry which is preliminary data.</text>
</comment>
<evidence type="ECO:0000313" key="8">
    <source>
        <dbReference type="Proteomes" id="UP000014136"/>
    </source>
</evidence>
<dbReference type="Pfam" id="PF01943">
    <property type="entry name" value="Polysacc_synt"/>
    <property type="match status" value="1"/>
</dbReference>
<dbReference type="eggNOG" id="COG2244">
    <property type="taxonomic scope" value="Bacteria"/>
</dbReference>
<sequence length="468" mass="52364">MNRYKKLINNSLIFAIGNFGSKIINLVMVPLYTFALTTEEYGLVDLLTTSANLLFVVVSLGIGEATIRFIMKKNIENLELKQVVTVTLCINFLSTLVMLIIYLVLTMTIINSNLLGYFILLIVVQQFQVSLGQISRGYGKVKEYALNGIIMTIIIASLNIYLLGYLNLGIVGYLLSIILANVFSILYFSIVLKIISLINFKYLDIKLLVSMLKYSIPLIPNGIMWWLINGLTRFLILLFVGASGNGLFAVASKLPSILSLFTSVFQQAWQLSAFEEYDSDSRQEFYSKTFKIYYQFLFIISVAILVIVKEGIGLIVQSDFKQSWILIPALLLGAIYQSFSSFFGTANLAAMDTKKMFSSTVIGSIISGIANLVLLPTIGIMGAGIGTFLGFFVMWYLRAYNKTENFIIISKTNFIYNNLVFVVASIVIFTFNSLVASVINLILLCTLIILNREMVLQAVGILRKNERK</sequence>
<feature type="transmembrane region" description="Helical" evidence="6">
    <location>
        <begin position="418"/>
        <end position="435"/>
    </location>
</feature>
<dbReference type="RefSeq" id="WP_016174298.1">
    <property type="nucleotide sequence ID" value="NZ_KE136389.1"/>
</dbReference>
<dbReference type="GO" id="GO:0005886">
    <property type="term" value="C:plasma membrane"/>
    <property type="evidence" value="ECO:0007669"/>
    <property type="project" value="UniProtKB-SubCell"/>
</dbReference>
<protein>
    <submittedName>
        <fullName evidence="7">Uncharacterized protein</fullName>
    </submittedName>
</protein>
<comment type="subcellular location">
    <subcellularLocation>
        <location evidence="1">Cell membrane</location>
        <topology evidence="1">Multi-pass membrane protein</topology>
    </subcellularLocation>
</comment>
<name>S0JSD1_9ENTE</name>
<dbReference type="STRING" id="41997.RV16_GL001330"/>
<dbReference type="HOGENOM" id="CLU_022017_7_4_9"/>
<dbReference type="AlphaFoldDB" id="S0JSD1"/>
<feature type="transmembrane region" description="Helical" evidence="6">
    <location>
        <begin position="380"/>
        <end position="397"/>
    </location>
</feature>
<feature type="transmembrane region" description="Helical" evidence="6">
    <location>
        <begin position="144"/>
        <end position="164"/>
    </location>
</feature>
<feature type="transmembrane region" description="Helical" evidence="6">
    <location>
        <begin position="12"/>
        <end position="33"/>
    </location>
</feature>
<evidence type="ECO:0000256" key="1">
    <source>
        <dbReference type="ARBA" id="ARBA00004651"/>
    </source>
</evidence>
<dbReference type="InterPro" id="IPR002797">
    <property type="entry name" value="Polysacc_synth"/>
</dbReference>
<feature type="transmembrane region" description="Helical" evidence="6">
    <location>
        <begin position="53"/>
        <end position="71"/>
    </location>
</feature>
<feature type="transmembrane region" description="Helical" evidence="6">
    <location>
        <begin position="324"/>
        <end position="344"/>
    </location>
</feature>
<keyword evidence="4 6" id="KW-1133">Transmembrane helix</keyword>
<dbReference type="InterPro" id="IPR050833">
    <property type="entry name" value="Poly_Biosynth_Transport"/>
</dbReference>
<dbReference type="Proteomes" id="UP000014136">
    <property type="component" value="Unassembled WGS sequence"/>
</dbReference>
<organism evidence="7 8">
    <name type="scientific">Enterococcus saccharolyticus subsp. saccharolyticus ATCC 43076</name>
    <dbReference type="NCBI Taxonomy" id="1139996"/>
    <lineage>
        <taxon>Bacteria</taxon>
        <taxon>Bacillati</taxon>
        <taxon>Bacillota</taxon>
        <taxon>Bacilli</taxon>
        <taxon>Lactobacillales</taxon>
        <taxon>Enterococcaceae</taxon>
        <taxon>Enterococcus</taxon>
    </lineage>
</organism>
<keyword evidence="2" id="KW-1003">Cell membrane</keyword>
<dbReference type="PANTHER" id="PTHR30250">
    <property type="entry name" value="PST FAMILY PREDICTED COLANIC ACID TRANSPORTER"/>
    <property type="match status" value="1"/>
</dbReference>
<reference evidence="7 8" key="1">
    <citation type="submission" date="2013-03" db="EMBL/GenBank/DDBJ databases">
        <title>The Genome Sequence of Enterococcus saccharolyticus ATCC_43076 (Illumina only assembly).</title>
        <authorList>
            <consortium name="The Broad Institute Genomics Platform"/>
            <consortium name="The Broad Institute Genome Sequencing Center for Infectious Disease"/>
            <person name="Earl A."/>
            <person name="Russ C."/>
            <person name="Gilmore M."/>
            <person name="Surin D."/>
            <person name="Walker B."/>
            <person name="Young S."/>
            <person name="Zeng Q."/>
            <person name="Gargeya S."/>
            <person name="Fitzgerald M."/>
            <person name="Haas B."/>
            <person name="Abouelleil A."/>
            <person name="Allen A.W."/>
            <person name="Alvarado L."/>
            <person name="Arachchi H.M."/>
            <person name="Berlin A.M."/>
            <person name="Chapman S.B."/>
            <person name="Gainer-Dewar J."/>
            <person name="Goldberg J."/>
            <person name="Griggs A."/>
            <person name="Gujja S."/>
            <person name="Hansen M."/>
            <person name="Howarth C."/>
            <person name="Imamovic A."/>
            <person name="Ireland A."/>
            <person name="Larimer J."/>
            <person name="McCowan C."/>
            <person name="Murphy C."/>
            <person name="Pearson M."/>
            <person name="Poon T.W."/>
            <person name="Priest M."/>
            <person name="Roberts A."/>
            <person name="Saif S."/>
            <person name="Shea T."/>
            <person name="Sisk P."/>
            <person name="Sykes S."/>
            <person name="Wortman J."/>
            <person name="Nusbaum C."/>
            <person name="Birren B."/>
        </authorList>
    </citation>
    <scope>NUCLEOTIDE SEQUENCE [LARGE SCALE GENOMIC DNA]</scope>
    <source>
        <strain evidence="7 8">ATCC 43076</strain>
    </source>
</reference>
<dbReference type="PATRIC" id="fig|1139996.3.peg.481"/>
<feature type="transmembrane region" description="Helical" evidence="6">
    <location>
        <begin position="170"/>
        <end position="195"/>
    </location>
</feature>